<dbReference type="InterPro" id="IPR020546">
    <property type="entry name" value="ATP_synth_F1_dsu/esu_N"/>
</dbReference>
<dbReference type="SUPFAM" id="SSF51344">
    <property type="entry name" value="Epsilon subunit of F1F0-ATP synthase N-terminal domain"/>
    <property type="match status" value="1"/>
</dbReference>
<evidence type="ECO:0000313" key="12">
    <source>
        <dbReference type="Proteomes" id="UP000075531"/>
    </source>
</evidence>
<comment type="caution">
    <text evidence="11">The sequence shown here is derived from an EMBL/GenBank/DDBJ whole genome shotgun (WGS) entry which is preliminary data.</text>
</comment>
<dbReference type="NCBIfam" id="TIGR01216">
    <property type="entry name" value="ATP_synt_epsi"/>
    <property type="match status" value="1"/>
</dbReference>
<dbReference type="Proteomes" id="UP000075531">
    <property type="component" value="Unassembled WGS sequence"/>
</dbReference>
<dbReference type="EMBL" id="LTBA01000008">
    <property type="protein sequence ID" value="KYH34908.1"/>
    <property type="molecule type" value="Genomic_DNA"/>
</dbReference>
<reference evidence="11 12" key="1">
    <citation type="submission" date="2016-02" db="EMBL/GenBank/DDBJ databases">
        <title>Genome sequence of Clostridium tepidiprofundi DSM 19306.</title>
        <authorList>
            <person name="Poehlein A."/>
            <person name="Daniel R."/>
        </authorList>
    </citation>
    <scope>NUCLEOTIDE SEQUENCE [LARGE SCALE GENOMIC DNA]</scope>
    <source>
        <strain evidence="11 12">DSM 19306</strain>
    </source>
</reference>
<evidence type="ECO:0000256" key="7">
    <source>
        <dbReference type="ARBA" id="ARBA00023196"/>
    </source>
</evidence>
<dbReference type="AlphaFoldDB" id="A0A151B4S5"/>
<comment type="subunit">
    <text evidence="9">F-type ATPases have 2 components, CF(1) - the catalytic core - and CF(0) - the membrane proton channel. CF(1) has five subunits: alpha(3), beta(3), gamma(1), delta(1), epsilon(1). CF(0) has three main subunits: a, b and c.</text>
</comment>
<keyword evidence="8 9" id="KW-0066">ATP synthesis</keyword>
<evidence type="ECO:0000256" key="1">
    <source>
        <dbReference type="ARBA" id="ARBA00004184"/>
    </source>
</evidence>
<dbReference type="GO" id="GO:0012505">
    <property type="term" value="C:endomembrane system"/>
    <property type="evidence" value="ECO:0007669"/>
    <property type="project" value="UniProtKB-SubCell"/>
</dbReference>
<dbReference type="InterPro" id="IPR036771">
    <property type="entry name" value="ATPsynth_dsu/esu_N"/>
</dbReference>
<dbReference type="GO" id="GO:0046933">
    <property type="term" value="F:proton-transporting ATP synthase activity, rotational mechanism"/>
    <property type="evidence" value="ECO:0007669"/>
    <property type="project" value="InterPro"/>
</dbReference>
<feature type="domain" description="ATP synthase F1 complex delta/epsilon subunit N-terminal" evidence="10">
    <location>
        <begin position="4"/>
        <end position="82"/>
    </location>
</feature>
<protein>
    <submittedName>
        <fullName evidence="11">ATP synthase epsilon chain</fullName>
    </submittedName>
</protein>
<evidence type="ECO:0000256" key="8">
    <source>
        <dbReference type="ARBA" id="ARBA00023310"/>
    </source>
</evidence>
<keyword evidence="5 9" id="KW-0406">Ion transport</keyword>
<dbReference type="Pfam" id="PF02823">
    <property type="entry name" value="ATP-synt_DE_N"/>
    <property type="match status" value="1"/>
</dbReference>
<evidence type="ECO:0000256" key="6">
    <source>
        <dbReference type="ARBA" id="ARBA00023136"/>
    </source>
</evidence>
<dbReference type="Gene3D" id="2.60.15.10">
    <property type="entry name" value="F0F1 ATP synthase delta/epsilon subunit, N-terminal"/>
    <property type="match status" value="1"/>
</dbReference>
<name>A0A151B4S5_9CLOT</name>
<accession>A0A151B4S5</accession>
<evidence type="ECO:0000256" key="3">
    <source>
        <dbReference type="ARBA" id="ARBA00022448"/>
    </source>
</evidence>
<dbReference type="PATRIC" id="fig|1121338.3.peg.1105"/>
<keyword evidence="12" id="KW-1185">Reference proteome</keyword>
<dbReference type="STRING" id="1121338.CLTEP_10720"/>
<dbReference type="CDD" id="cd12152">
    <property type="entry name" value="F1-ATPase_delta"/>
    <property type="match status" value="1"/>
</dbReference>
<dbReference type="GO" id="GO:0045259">
    <property type="term" value="C:proton-transporting ATP synthase complex"/>
    <property type="evidence" value="ECO:0007669"/>
    <property type="project" value="UniProtKB-KW"/>
</dbReference>
<dbReference type="InterPro" id="IPR001469">
    <property type="entry name" value="ATP_synth_F1_dsu/esu"/>
</dbReference>
<organism evidence="11 12">
    <name type="scientific">Clostridium tepidiprofundi DSM 19306</name>
    <dbReference type="NCBI Taxonomy" id="1121338"/>
    <lineage>
        <taxon>Bacteria</taxon>
        <taxon>Bacillati</taxon>
        <taxon>Bacillota</taxon>
        <taxon>Clostridia</taxon>
        <taxon>Eubacteriales</taxon>
        <taxon>Clostridiaceae</taxon>
        <taxon>Clostridium</taxon>
    </lineage>
</organism>
<evidence type="ECO:0000256" key="5">
    <source>
        <dbReference type="ARBA" id="ARBA00023065"/>
    </source>
</evidence>
<comment type="similarity">
    <text evidence="2 9">Belongs to the ATPase epsilon chain family.</text>
</comment>
<evidence type="ECO:0000256" key="4">
    <source>
        <dbReference type="ARBA" id="ARBA00022475"/>
    </source>
</evidence>
<dbReference type="PANTHER" id="PTHR13822:SF10">
    <property type="entry name" value="ATP SYNTHASE EPSILON CHAIN, CHLOROPLASTIC"/>
    <property type="match status" value="1"/>
</dbReference>
<evidence type="ECO:0000256" key="2">
    <source>
        <dbReference type="ARBA" id="ARBA00005712"/>
    </source>
</evidence>
<evidence type="ECO:0000313" key="11">
    <source>
        <dbReference type="EMBL" id="KYH34908.1"/>
    </source>
</evidence>
<sequence length="89" mass="9713">MGKMDISVLTPQSTFYSGEISKLFVTDINGSLGILPNHSPLITVLIPSTVRFVSSDGGEKEFSISQGILKVINNKIVILCDECKWKSEP</sequence>
<dbReference type="PANTHER" id="PTHR13822">
    <property type="entry name" value="ATP SYNTHASE DELTA/EPSILON CHAIN"/>
    <property type="match status" value="1"/>
</dbReference>
<evidence type="ECO:0000259" key="10">
    <source>
        <dbReference type="Pfam" id="PF02823"/>
    </source>
</evidence>
<keyword evidence="6" id="KW-0472">Membrane</keyword>
<proteinExistence type="inferred from homology"/>
<keyword evidence="4" id="KW-1003">Cell membrane</keyword>
<dbReference type="OrthoDB" id="9804110at2"/>
<keyword evidence="3 9" id="KW-0813">Transport</keyword>
<keyword evidence="7 9" id="KW-0139">CF(1)</keyword>
<evidence type="ECO:0000256" key="9">
    <source>
        <dbReference type="RuleBase" id="RU003656"/>
    </source>
</evidence>
<comment type="subcellular location">
    <subcellularLocation>
        <location evidence="1">Endomembrane system</location>
        <topology evidence="1">Peripheral membrane protein</topology>
    </subcellularLocation>
</comment>
<gene>
    <name evidence="11" type="primary">atpC</name>
    <name evidence="11" type="ORF">CLTEP_10720</name>
</gene>